<protein>
    <submittedName>
        <fullName evidence="3">Tripartite tricarboxylate transporter substrate binding protein</fullName>
    </submittedName>
</protein>
<dbReference type="PIRSF" id="PIRSF017082">
    <property type="entry name" value="YflP"/>
    <property type="match status" value="1"/>
</dbReference>
<dbReference type="EMBL" id="SACL01000003">
    <property type="protein sequence ID" value="RVT96931.1"/>
    <property type="molecule type" value="Genomic_DNA"/>
</dbReference>
<feature type="chain" id="PRO_5019135652" evidence="2">
    <location>
        <begin position="25"/>
        <end position="322"/>
    </location>
</feature>
<dbReference type="CDD" id="cd13578">
    <property type="entry name" value="PBP2_Bug27"/>
    <property type="match status" value="1"/>
</dbReference>
<dbReference type="Pfam" id="PF03401">
    <property type="entry name" value="TctC"/>
    <property type="match status" value="1"/>
</dbReference>
<keyword evidence="4" id="KW-1185">Reference proteome</keyword>
<comment type="similarity">
    <text evidence="1">Belongs to the UPF0065 (bug) family.</text>
</comment>
<gene>
    <name evidence="3" type="ORF">EOD42_11050</name>
</gene>
<organism evidence="3 4">
    <name type="scientific">Rhodovarius crocodyli</name>
    <dbReference type="NCBI Taxonomy" id="1979269"/>
    <lineage>
        <taxon>Bacteria</taxon>
        <taxon>Pseudomonadati</taxon>
        <taxon>Pseudomonadota</taxon>
        <taxon>Alphaproteobacteria</taxon>
        <taxon>Acetobacterales</taxon>
        <taxon>Roseomonadaceae</taxon>
        <taxon>Rhodovarius</taxon>
    </lineage>
</organism>
<evidence type="ECO:0000313" key="4">
    <source>
        <dbReference type="Proteomes" id="UP000282957"/>
    </source>
</evidence>
<dbReference type="InterPro" id="IPR005064">
    <property type="entry name" value="BUG"/>
</dbReference>
<reference evidence="3 4" key="1">
    <citation type="submission" date="2019-01" db="EMBL/GenBank/DDBJ databases">
        <authorList>
            <person name="Chen W.-M."/>
        </authorList>
    </citation>
    <scope>NUCLEOTIDE SEQUENCE [LARGE SCALE GENOMIC DNA]</scope>
    <source>
        <strain evidence="3 4">CCP-6</strain>
    </source>
</reference>
<evidence type="ECO:0000256" key="1">
    <source>
        <dbReference type="ARBA" id="ARBA00006987"/>
    </source>
</evidence>
<dbReference type="Gene3D" id="3.40.190.150">
    <property type="entry name" value="Bordetella uptake gene, domain 1"/>
    <property type="match status" value="1"/>
</dbReference>
<evidence type="ECO:0000313" key="3">
    <source>
        <dbReference type="EMBL" id="RVT96931.1"/>
    </source>
</evidence>
<name>A0A437MH19_9PROT</name>
<dbReference type="AlphaFoldDB" id="A0A437MH19"/>
<keyword evidence="2" id="KW-0732">Signal</keyword>
<sequence length="322" mass="33769">MGARLVASLLACACALMMSPQAEAQTRARGTVRLLVPYAPGGVTDVLSRLVAPHLAEGLGQPVVVENRPGGNSVIGTEAVARAAPDGLTIGMIDLAFLVNPSLMQLPYDTQRDFAPIALVATAPLVMMINPRTPVRTADELRAYVRARPGQFSYASAGVGTAVHVAGEQLAIALGTPLLHVSYRGGALPINAVVGGEVNSAFIAYIQARPLMETGQVIGLAITGAQRTPSMPNVPTFAELGLNGVDAGTINGLVAPAGTPREIVDRMATLVSEALRRPDMRARMAEVCCDPAESSPEHFRGWIGTELAKWAELVRAANIRLE</sequence>
<comment type="caution">
    <text evidence="3">The sequence shown here is derived from an EMBL/GenBank/DDBJ whole genome shotgun (WGS) entry which is preliminary data.</text>
</comment>
<dbReference type="InterPro" id="IPR042100">
    <property type="entry name" value="Bug_dom1"/>
</dbReference>
<accession>A0A437MH19</accession>
<dbReference type="OrthoDB" id="7957013at2"/>
<dbReference type="PANTHER" id="PTHR42928:SF5">
    <property type="entry name" value="BLR1237 PROTEIN"/>
    <property type="match status" value="1"/>
</dbReference>
<proteinExistence type="inferred from homology"/>
<dbReference type="Gene3D" id="3.40.190.10">
    <property type="entry name" value="Periplasmic binding protein-like II"/>
    <property type="match status" value="1"/>
</dbReference>
<evidence type="ECO:0000256" key="2">
    <source>
        <dbReference type="SAM" id="SignalP"/>
    </source>
</evidence>
<dbReference type="Proteomes" id="UP000282957">
    <property type="component" value="Unassembled WGS sequence"/>
</dbReference>
<feature type="signal peptide" evidence="2">
    <location>
        <begin position="1"/>
        <end position="24"/>
    </location>
</feature>
<dbReference type="PANTHER" id="PTHR42928">
    <property type="entry name" value="TRICARBOXYLATE-BINDING PROTEIN"/>
    <property type="match status" value="1"/>
</dbReference>